<sequence>MIIRHPCFFPMNISHNDNENKTIASFYLSRLLFNFSYSGKALCIYRAKSSDKNVTYLTRIARTLSIFHRSLARS</sequence>
<dbReference type="AlphaFoldDB" id="I4BZX5"/>
<gene>
    <name evidence="1" type="ordered locus">Desti_0118</name>
</gene>
<dbReference type="HOGENOM" id="CLU_2681762_0_0_7"/>
<evidence type="ECO:0000313" key="2">
    <source>
        <dbReference type="Proteomes" id="UP000006055"/>
    </source>
</evidence>
<name>I4BZX5_DESTA</name>
<reference evidence="2" key="1">
    <citation type="submission" date="2012-06" db="EMBL/GenBank/DDBJ databases">
        <title>Complete sequence of chromosome of Desulfomonile tiedjei DSM 6799.</title>
        <authorList>
            <person name="Lucas S."/>
            <person name="Copeland A."/>
            <person name="Lapidus A."/>
            <person name="Glavina del Rio T."/>
            <person name="Dalin E."/>
            <person name="Tice H."/>
            <person name="Bruce D."/>
            <person name="Goodwin L."/>
            <person name="Pitluck S."/>
            <person name="Peters L."/>
            <person name="Ovchinnikova G."/>
            <person name="Zeytun A."/>
            <person name="Lu M."/>
            <person name="Kyrpides N."/>
            <person name="Mavromatis K."/>
            <person name="Ivanova N."/>
            <person name="Brettin T."/>
            <person name="Detter J.C."/>
            <person name="Han C."/>
            <person name="Larimer F."/>
            <person name="Land M."/>
            <person name="Hauser L."/>
            <person name="Markowitz V."/>
            <person name="Cheng J.-F."/>
            <person name="Hugenholtz P."/>
            <person name="Woyke T."/>
            <person name="Wu D."/>
            <person name="Spring S."/>
            <person name="Schroeder M."/>
            <person name="Brambilla E."/>
            <person name="Klenk H.-P."/>
            <person name="Eisen J.A."/>
        </authorList>
    </citation>
    <scope>NUCLEOTIDE SEQUENCE [LARGE SCALE GENOMIC DNA]</scope>
    <source>
        <strain evidence="2">ATCC 49306 / DSM 6799 / DCB-1</strain>
    </source>
</reference>
<accession>I4BZX5</accession>
<proteinExistence type="predicted"/>
<dbReference type="EMBL" id="CP003360">
    <property type="protein sequence ID" value="AFM22866.1"/>
    <property type="molecule type" value="Genomic_DNA"/>
</dbReference>
<dbReference type="KEGG" id="dti:Desti_0118"/>
<protein>
    <submittedName>
        <fullName evidence="1">Uncharacterized protein</fullName>
    </submittedName>
</protein>
<keyword evidence="2" id="KW-1185">Reference proteome</keyword>
<evidence type="ECO:0000313" key="1">
    <source>
        <dbReference type="EMBL" id="AFM22866.1"/>
    </source>
</evidence>
<dbReference type="Proteomes" id="UP000006055">
    <property type="component" value="Chromosome"/>
</dbReference>
<organism evidence="1 2">
    <name type="scientific">Desulfomonile tiedjei (strain ATCC 49306 / DSM 6799 / DCB-1)</name>
    <dbReference type="NCBI Taxonomy" id="706587"/>
    <lineage>
        <taxon>Bacteria</taxon>
        <taxon>Pseudomonadati</taxon>
        <taxon>Thermodesulfobacteriota</taxon>
        <taxon>Desulfomonilia</taxon>
        <taxon>Desulfomonilales</taxon>
        <taxon>Desulfomonilaceae</taxon>
        <taxon>Desulfomonile</taxon>
    </lineage>
</organism>